<evidence type="ECO:0000259" key="8">
    <source>
        <dbReference type="Pfam" id="PF04239"/>
    </source>
</evidence>
<keyword evidence="3" id="KW-1003">Cell membrane</keyword>
<evidence type="ECO:0000256" key="6">
    <source>
        <dbReference type="ARBA" id="ARBA00023136"/>
    </source>
</evidence>
<name>A0A841L3J3_9FIRM</name>
<dbReference type="PANTHER" id="PTHR34582">
    <property type="entry name" value="UPF0702 TRANSMEMBRANE PROTEIN YCAP"/>
    <property type="match status" value="1"/>
</dbReference>
<keyword evidence="4 7" id="KW-0812">Transmembrane</keyword>
<evidence type="ECO:0000256" key="7">
    <source>
        <dbReference type="SAM" id="Phobius"/>
    </source>
</evidence>
<evidence type="ECO:0000256" key="4">
    <source>
        <dbReference type="ARBA" id="ARBA00022692"/>
    </source>
</evidence>
<comment type="caution">
    <text evidence="9">The sequence shown here is derived from an EMBL/GenBank/DDBJ whole genome shotgun (WGS) entry which is preliminary data.</text>
</comment>
<dbReference type="PANTHER" id="PTHR34582:SF6">
    <property type="entry name" value="UPF0702 TRANSMEMBRANE PROTEIN YCAP"/>
    <property type="match status" value="1"/>
</dbReference>
<dbReference type="EMBL" id="JACHEN010000046">
    <property type="protein sequence ID" value="MBB6218740.1"/>
    <property type="molecule type" value="Genomic_DNA"/>
</dbReference>
<protein>
    <submittedName>
        <fullName evidence="9">Uncharacterized membrane protein YcaP (DUF421 family)</fullName>
    </submittedName>
</protein>
<dbReference type="RefSeq" id="WP_184313483.1">
    <property type="nucleotide sequence ID" value="NZ_JACHEN010000046.1"/>
</dbReference>
<dbReference type="InterPro" id="IPR023090">
    <property type="entry name" value="UPF0702_alpha/beta_dom_sf"/>
</dbReference>
<keyword evidence="10" id="KW-1185">Reference proteome</keyword>
<evidence type="ECO:0000256" key="2">
    <source>
        <dbReference type="ARBA" id="ARBA00006448"/>
    </source>
</evidence>
<evidence type="ECO:0000256" key="5">
    <source>
        <dbReference type="ARBA" id="ARBA00022989"/>
    </source>
</evidence>
<evidence type="ECO:0000313" key="10">
    <source>
        <dbReference type="Proteomes" id="UP000579281"/>
    </source>
</evidence>
<gene>
    <name evidence="9" type="ORF">HNQ80_004915</name>
</gene>
<dbReference type="GO" id="GO:0005886">
    <property type="term" value="C:plasma membrane"/>
    <property type="evidence" value="ECO:0007669"/>
    <property type="project" value="UniProtKB-SubCell"/>
</dbReference>
<proteinExistence type="inferred from homology"/>
<sequence length="220" mass="24746">MAHSFKVIIIFFIILFLFRILGKRAIGQLTNYDLANLFILSALASGPLVTESLGLALAGIGIFIGLHLLIKLLGTNHRMQEYIQGKSKMLIHRGKISEENLKSARISLGELIDELKRLGYTNVADVEFAILENTGQMMVVPKKKGEASMVKKVSAERKGREIALPLIIHQKIIQENLDYAGLQMDWLMDVLKEKGINSIEEVALVTMNEEEQVYIERIKE</sequence>
<feature type="domain" description="YetF C-terminal" evidence="8">
    <location>
        <begin position="76"/>
        <end position="207"/>
    </location>
</feature>
<evidence type="ECO:0000313" key="9">
    <source>
        <dbReference type="EMBL" id="MBB6218740.1"/>
    </source>
</evidence>
<dbReference type="Pfam" id="PF04239">
    <property type="entry name" value="DUF421"/>
    <property type="match status" value="1"/>
</dbReference>
<keyword evidence="5 7" id="KW-1133">Transmembrane helix</keyword>
<comment type="subcellular location">
    <subcellularLocation>
        <location evidence="1">Cell membrane</location>
        <topology evidence="1">Multi-pass membrane protein</topology>
    </subcellularLocation>
</comment>
<dbReference type="Gene3D" id="3.30.240.20">
    <property type="entry name" value="bsu07140 like domains"/>
    <property type="match status" value="2"/>
</dbReference>
<reference evidence="9 10" key="1">
    <citation type="submission" date="2020-08" db="EMBL/GenBank/DDBJ databases">
        <title>Genomic Encyclopedia of Type Strains, Phase IV (KMG-IV): sequencing the most valuable type-strain genomes for metagenomic binning, comparative biology and taxonomic classification.</title>
        <authorList>
            <person name="Goeker M."/>
        </authorList>
    </citation>
    <scope>NUCLEOTIDE SEQUENCE [LARGE SCALE GENOMIC DNA]</scope>
    <source>
        <strain evidence="9 10">DSM 103526</strain>
    </source>
</reference>
<dbReference type="AlphaFoldDB" id="A0A841L3J3"/>
<accession>A0A841L3J3</accession>
<dbReference type="Proteomes" id="UP000579281">
    <property type="component" value="Unassembled WGS sequence"/>
</dbReference>
<keyword evidence="6 7" id="KW-0472">Membrane</keyword>
<comment type="similarity">
    <text evidence="2">Belongs to the UPF0702 family.</text>
</comment>
<feature type="transmembrane region" description="Helical" evidence="7">
    <location>
        <begin position="38"/>
        <end position="70"/>
    </location>
</feature>
<dbReference type="InterPro" id="IPR007353">
    <property type="entry name" value="DUF421"/>
</dbReference>
<evidence type="ECO:0000256" key="1">
    <source>
        <dbReference type="ARBA" id="ARBA00004651"/>
    </source>
</evidence>
<evidence type="ECO:0000256" key="3">
    <source>
        <dbReference type="ARBA" id="ARBA00022475"/>
    </source>
</evidence>
<organism evidence="9 10">
    <name type="scientific">Anaerosolibacter carboniphilus</name>
    <dbReference type="NCBI Taxonomy" id="1417629"/>
    <lineage>
        <taxon>Bacteria</taxon>
        <taxon>Bacillati</taxon>
        <taxon>Bacillota</taxon>
        <taxon>Clostridia</taxon>
        <taxon>Peptostreptococcales</taxon>
        <taxon>Thermotaleaceae</taxon>
        <taxon>Anaerosolibacter</taxon>
    </lineage>
</organism>